<evidence type="ECO:0000313" key="2">
    <source>
        <dbReference type="Proteomes" id="UP000317010"/>
    </source>
</evidence>
<comment type="caution">
    <text evidence="1">The sequence shown here is derived from an EMBL/GenBank/DDBJ whole genome shotgun (WGS) entry which is preliminary data.</text>
</comment>
<gene>
    <name evidence="1" type="ORF">JN11_03894</name>
</gene>
<name>A0A562TT99_9SPHI</name>
<proteinExistence type="predicted"/>
<dbReference type="EMBL" id="VLLI01000012">
    <property type="protein sequence ID" value="TWI96782.1"/>
    <property type="molecule type" value="Genomic_DNA"/>
</dbReference>
<sequence>METTIKTEEQKKEYNQILDNYNDEYWAKKYGVTAEELKQAANNISITAKIIAANIKNNAFAV</sequence>
<reference evidence="1 2" key="1">
    <citation type="submission" date="2019-07" db="EMBL/GenBank/DDBJ databases">
        <title>Genomic Encyclopedia of Archaeal and Bacterial Type Strains, Phase II (KMG-II): from individual species to whole genera.</title>
        <authorList>
            <person name="Goeker M."/>
        </authorList>
    </citation>
    <scope>NUCLEOTIDE SEQUENCE [LARGE SCALE GENOMIC DNA]</scope>
    <source>
        <strain evidence="1 2">ATCC BAA-1854</strain>
    </source>
</reference>
<evidence type="ECO:0000313" key="1">
    <source>
        <dbReference type="EMBL" id="TWI96782.1"/>
    </source>
</evidence>
<dbReference type="Proteomes" id="UP000317010">
    <property type="component" value="Unassembled WGS sequence"/>
</dbReference>
<dbReference type="AlphaFoldDB" id="A0A562TT99"/>
<keyword evidence="2" id="KW-1185">Reference proteome</keyword>
<protein>
    <submittedName>
        <fullName evidence="1">Uncharacterized protein DUF3606</fullName>
    </submittedName>
</protein>
<organism evidence="1 2">
    <name type="scientific">Mucilaginibacter frigoritolerans</name>
    <dbReference type="NCBI Taxonomy" id="652788"/>
    <lineage>
        <taxon>Bacteria</taxon>
        <taxon>Pseudomonadati</taxon>
        <taxon>Bacteroidota</taxon>
        <taxon>Sphingobacteriia</taxon>
        <taxon>Sphingobacteriales</taxon>
        <taxon>Sphingobacteriaceae</taxon>
        <taxon>Mucilaginibacter</taxon>
    </lineage>
</organism>
<dbReference type="RefSeq" id="WP_170227796.1">
    <property type="nucleotide sequence ID" value="NZ_VLLI01000012.1"/>
</dbReference>
<accession>A0A562TT99</accession>